<organism evidence="1 2">
    <name type="scientific">Comamonas testosteroni</name>
    <name type="common">Pseudomonas testosteroni</name>
    <dbReference type="NCBI Taxonomy" id="285"/>
    <lineage>
        <taxon>Bacteria</taxon>
        <taxon>Pseudomonadati</taxon>
        <taxon>Pseudomonadota</taxon>
        <taxon>Betaproteobacteria</taxon>
        <taxon>Burkholderiales</taxon>
        <taxon>Comamonadaceae</taxon>
        <taxon>Comamonas</taxon>
    </lineage>
</organism>
<dbReference type="RefSeq" id="WP_149356592.1">
    <property type="nucleotide sequence ID" value="NZ_BKBW01000009.1"/>
</dbReference>
<dbReference type="EMBL" id="BKBW01000009">
    <property type="protein sequence ID" value="GEQ77046.1"/>
    <property type="molecule type" value="Genomic_DNA"/>
</dbReference>
<proteinExistence type="predicted"/>
<evidence type="ECO:0000313" key="1">
    <source>
        <dbReference type="EMBL" id="GEQ77046.1"/>
    </source>
</evidence>
<reference evidence="1 2" key="1">
    <citation type="journal article" date="2019" name="Microbiol. Resour. Announc.">
        <title>Draft Genome Sequence of Comamonas testosteroni TA441, a Bacterium That Has a Cryptic Phenol Degradation Gene Cluster.</title>
        <authorList>
            <person name="Arai H."/>
            <person name="Ishii M."/>
        </authorList>
    </citation>
    <scope>NUCLEOTIDE SEQUENCE [LARGE SCALE GENOMIC DNA]</scope>
    <source>
        <strain evidence="1 2">TA441</strain>
    </source>
</reference>
<name>A0A5A7MH67_COMTE</name>
<evidence type="ECO:0000313" key="2">
    <source>
        <dbReference type="Proteomes" id="UP000323105"/>
    </source>
</evidence>
<dbReference type="AlphaFoldDB" id="A0A5A7MH67"/>
<accession>A0A5A7MH67</accession>
<gene>
    <name evidence="1" type="ORF">CTTA_4051</name>
</gene>
<sequence>MAENADLSLMQKLIDRAVQDRLQPLQDQLWAHHWLLTEMTRQLPRPALLATAQRLDQMWQLAPDEQKERLRVVQQQWHVYLCQLGALIEGETPPEFHPGQPVPPRLKPAL</sequence>
<comment type="caution">
    <text evidence="1">The sequence shown here is derived from an EMBL/GenBank/DDBJ whole genome shotgun (WGS) entry which is preliminary data.</text>
</comment>
<dbReference type="Proteomes" id="UP000323105">
    <property type="component" value="Unassembled WGS sequence"/>
</dbReference>
<protein>
    <submittedName>
        <fullName evidence="1">Uncharacterized protein</fullName>
    </submittedName>
</protein>